<evidence type="ECO:0000313" key="7">
    <source>
        <dbReference type="EMBL" id="WPC22386.1"/>
    </source>
</evidence>
<dbReference type="InterPro" id="IPR050833">
    <property type="entry name" value="Poly_Biosynth_Transport"/>
</dbReference>
<dbReference type="EMBL" id="CP104778">
    <property type="protein sequence ID" value="WPC22386.1"/>
    <property type="molecule type" value="Genomic_DNA"/>
</dbReference>
<keyword evidence="5 6" id="KW-0472">Membrane</keyword>
<dbReference type="Proteomes" id="UP001302696">
    <property type="component" value="Chromosome"/>
</dbReference>
<dbReference type="Pfam" id="PF01943">
    <property type="entry name" value="Polysacc_synt"/>
    <property type="match status" value="1"/>
</dbReference>
<dbReference type="PANTHER" id="PTHR30250:SF11">
    <property type="entry name" value="O-ANTIGEN TRANSPORTER-RELATED"/>
    <property type="match status" value="1"/>
</dbReference>
<evidence type="ECO:0000256" key="1">
    <source>
        <dbReference type="ARBA" id="ARBA00004651"/>
    </source>
</evidence>
<feature type="transmembrane region" description="Helical" evidence="6">
    <location>
        <begin position="170"/>
        <end position="188"/>
    </location>
</feature>
<keyword evidence="2" id="KW-1003">Cell membrane</keyword>
<reference evidence="8" key="1">
    <citation type="submission" date="2024-06" db="EMBL/GenBank/DDBJ databases">
        <authorList>
            <person name="Chang H.C."/>
            <person name="Mun S.Y."/>
        </authorList>
    </citation>
    <scope>NUCLEOTIDE SEQUENCE [LARGE SCALE GENOMIC DNA]</scope>
    <source>
        <strain evidence="8">KT1</strain>
    </source>
</reference>
<feature type="transmembrane region" description="Helical" evidence="6">
    <location>
        <begin position="141"/>
        <end position="164"/>
    </location>
</feature>
<evidence type="ECO:0000313" key="8">
    <source>
        <dbReference type="Proteomes" id="UP001302696"/>
    </source>
</evidence>
<organism evidence="7 8">
    <name type="scientific">Pediococcus inopinatus</name>
    <dbReference type="NCBI Taxonomy" id="114090"/>
    <lineage>
        <taxon>Bacteria</taxon>
        <taxon>Bacillati</taxon>
        <taxon>Bacillota</taxon>
        <taxon>Bacilli</taxon>
        <taxon>Lactobacillales</taxon>
        <taxon>Lactobacillaceae</taxon>
        <taxon>Pediococcus</taxon>
    </lineage>
</organism>
<keyword evidence="4 6" id="KW-1133">Transmembrane helix</keyword>
<protein>
    <submittedName>
        <fullName evidence="7">Polysaccharide biosynthesis C-terminal domain-containing protein</fullName>
    </submittedName>
</protein>
<feature type="transmembrane region" description="Helical" evidence="6">
    <location>
        <begin position="436"/>
        <end position="462"/>
    </location>
</feature>
<dbReference type="InterPro" id="IPR002797">
    <property type="entry name" value="Polysacc_synth"/>
</dbReference>
<evidence type="ECO:0000256" key="2">
    <source>
        <dbReference type="ARBA" id="ARBA00022475"/>
    </source>
</evidence>
<evidence type="ECO:0000256" key="3">
    <source>
        <dbReference type="ARBA" id="ARBA00022692"/>
    </source>
</evidence>
<dbReference type="RefSeq" id="WP_323709115.1">
    <property type="nucleotide sequence ID" value="NZ_CP104778.1"/>
</dbReference>
<feature type="transmembrane region" description="Helical" evidence="6">
    <location>
        <begin position="83"/>
        <end position="102"/>
    </location>
</feature>
<feature type="transmembrane region" description="Helical" evidence="6">
    <location>
        <begin position="414"/>
        <end position="430"/>
    </location>
</feature>
<evidence type="ECO:0000256" key="6">
    <source>
        <dbReference type="SAM" id="Phobius"/>
    </source>
</evidence>
<dbReference type="PANTHER" id="PTHR30250">
    <property type="entry name" value="PST FAMILY PREDICTED COLANIC ACID TRANSPORTER"/>
    <property type="match status" value="1"/>
</dbReference>
<proteinExistence type="predicted"/>
<feature type="transmembrane region" description="Helical" evidence="6">
    <location>
        <begin position="327"/>
        <end position="346"/>
    </location>
</feature>
<name>A0ABZ0Q5Y4_9LACO</name>
<keyword evidence="8" id="KW-1185">Reference proteome</keyword>
<feature type="transmembrane region" description="Helical" evidence="6">
    <location>
        <begin position="287"/>
        <end position="306"/>
    </location>
</feature>
<feature type="transmembrane region" description="Helical" evidence="6">
    <location>
        <begin position="49"/>
        <end position="71"/>
    </location>
</feature>
<gene>
    <name evidence="7" type="ORF">N6G96_04005</name>
</gene>
<sequence>MMMNNKYKTLLGNSALFAIGNLGSKLISFLMLPLYTYQMTSGSFGQADLIQTTVSLLLPVVSLSIFDAILRFGMDRSNDRSEIFSNGVLVTLVSSVLVLILGGMAEFLGFKFALYLTIILIMQSIQSLFSQYSKAIGKVQIFAANGILMSLVTAFFNVLLLVVFHLGIRGYLLSIVFANLFSNIYLLFRIKLYNEFSVEKINFQKLKDMLRFSAPLIPNSVAWWITNTISRYFILFFINVKANGIFAVANKIPSLISVLDSIFYQSWQISAVKEYGSENKGQFYSDIFYMYSELLFLGVSGVLFILRPMMSILVSKEFDTAWKYVPFLLLTVVYSGFSGFLGQYYIAAKKTTGVFTTTVVGALLNVIFNFIFIPTLGLMGAGVSSALSFAILWLIRIRDTQKFVRTKFHIKNMIGNHIIIGLQILVMFSLNGSEMYVFNFLFLIISFVLNRKIVLSTIDMIVNLRPKHRIN</sequence>
<evidence type="ECO:0000256" key="4">
    <source>
        <dbReference type="ARBA" id="ARBA00022989"/>
    </source>
</evidence>
<feature type="transmembrane region" description="Helical" evidence="6">
    <location>
        <begin position="366"/>
        <end position="394"/>
    </location>
</feature>
<accession>A0ABZ0Q5Y4</accession>
<feature type="transmembrane region" description="Helical" evidence="6">
    <location>
        <begin position="108"/>
        <end position="129"/>
    </location>
</feature>
<evidence type="ECO:0000256" key="5">
    <source>
        <dbReference type="ARBA" id="ARBA00023136"/>
    </source>
</evidence>
<keyword evidence="3 6" id="KW-0812">Transmembrane</keyword>
<comment type="subcellular location">
    <subcellularLocation>
        <location evidence="1">Cell membrane</location>
        <topology evidence="1">Multi-pass membrane protein</topology>
    </subcellularLocation>
</comment>